<reference evidence="5 6" key="1">
    <citation type="submission" date="2024-09" db="EMBL/GenBank/DDBJ databases">
        <title>Itraconazole resistance in Madurella fahalii resulting from another homologue of gene encoding cytochrome P450 14-alpha sterol demethylase (CYP51).</title>
        <authorList>
            <person name="Yoshioka I."/>
            <person name="Fahal A.H."/>
            <person name="Kaneko S."/>
            <person name="Yaguchi T."/>
        </authorList>
    </citation>
    <scope>NUCLEOTIDE SEQUENCE [LARGE SCALE GENOMIC DNA]</scope>
    <source>
        <strain evidence="5 6">IFM 68171</strain>
    </source>
</reference>
<organism evidence="5 6">
    <name type="scientific">Madurella fahalii</name>
    <dbReference type="NCBI Taxonomy" id="1157608"/>
    <lineage>
        <taxon>Eukaryota</taxon>
        <taxon>Fungi</taxon>
        <taxon>Dikarya</taxon>
        <taxon>Ascomycota</taxon>
        <taxon>Pezizomycotina</taxon>
        <taxon>Sordariomycetes</taxon>
        <taxon>Sordariomycetidae</taxon>
        <taxon>Sordariales</taxon>
        <taxon>Sordariales incertae sedis</taxon>
        <taxon>Madurella</taxon>
    </lineage>
</organism>
<dbReference type="EMBL" id="BAAFSV010000002">
    <property type="protein sequence ID" value="GAB1314857.1"/>
    <property type="molecule type" value="Genomic_DNA"/>
</dbReference>
<protein>
    <submittedName>
        <fullName evidence="5">SAP domain-containing protein</fullName>
    </submittedName>
</protein>
<accession>A0ABQ0GAR5</accession>
<dbReference type="RefSeq" id="XP_070916588.1">
    <property type="nucleotide sequence ID" value="XM_071060487.1"/>
</dbReference>
<dbReference type="SUPFAM" id="SSF68906">
    <property type="entry name" value="SAP domain"/>
    <property type="match status" value="1"/>
</dbReference>
<dbReference type="InterPro" id="IPR003034">
    <property type="entry name" value="SAP_dom"/>
</dbReference>
<dbReference type="PANTHER" id="PTHR46551:SF1">
    <property type="entry name" value="SAP DOMAIN-CONTAINING RIBONUCLEOPROTEIN"/>
    <property type="match status" value="1"/>
</dbReference>
<dbReference type="InterPro" id="IPR036361">
    <property type="entry name" value="SAP_dom_sf"/>
</dbReference>
<comment type="similarity">
    <text evidence="2">Belongs to the SAP domain-containing ribonucleoprotein family.</text>
</comment>
<feature type="domain" description="SAP" evidence="4">
    <location>
        <begin position="4"/>
        <end position="38"/>
    </location>
</feature>
<feature type="compositionally biased region" description="Basic and acidic residues" evidence="3">
    <location>
        <begin position="288"/>
        <end position="302"/>
    </location>
</feature>
<dbReference type="PANTHER" id="PTHR46551">
    <property type="entry name" value="SAP DOMAIN-CONTAINING RIBONUCLEOPROTEIN"/>
    <property type="match status" value="1"/>
</dbReference>
<feature type="region of interest" description="Disordered" evidence="3">
    <location>
        <begin position="16"/>
        <end position="302"/>
    </location>
</feature>
<dbReference type="Pfam" id="PF02037">
    <property type="entry name" value="SAP"/>
    <property type="match status" value="1"/>
</dbReference>
<evidence type="ECO:0000259" key="4">
    <source>
        <dbReference type="PROSITE" id="PS50800"/>
    </source>
</evidence>
<evidence type="ECO:0000256" key="2">
    <source>
        <dbReference type="ARBA" id="ARBA00046328"/>
    </source>
</evidence>
<dbReference type="Gene3D" id="1.10.720.30">
    <property type="entry name" value="SAP domain"/>
    <property type="match status" value="1"/>
</dbReference>
<name>A0ABQ0GAR5_9PEZI</name>
<dbReference type="PROSITE" id="PS50800">
    <property type="entry name" value="SAP"/>
    <property type="match status" value="1"/>
</dbReference>
<evidence type="ECO:0000256" key="3">
    <source>
        <dbReference type="SAM" id="MobiDB-lite"/>
    </source>
</evidence>
<dbReference type="InterPro" id="IPR052240">
    <property type="entry name" value="SAP_domain_ribonucleoprotein"/>
</dbReference>
<keyword evidence="6" id="KW-1185">Reference proteome</keyword>
<feature type="compositionally biased region" description="Polar residues" evidence="3">
    <location>
        <begin position="148"/>
        <end position="159"/>
    </location>
</feature>
<feature type="compositionally biased region" description="Acidic residues" evidence="3">
    <location>
        <begin position="57"/>
        <end position="68"/>
    </location>
</feature>
<gene>
    <name evidence="5" type="ORF">MFIFM68171_05067</name>
</gene>
<dbReference type="Proteomes" id="UP001628179">
    <property type="component" value="Unassembled WGS sequence"/>
</dbReference>
<evidence type="ECO:0000313" key="5">
    <source>
        <dbReference type="EMBL" id="GAB1314857.1"/>
    </source>
</evidence>
<dbReference type="Pfam" id="PF18592">
    <property type="entry name" value="Tho1_MOS11_C"/>
    <property type="match status" value="1"/>
</dbReference>
<feature type="compositionally biased region" description="Low complexity" evidence="3">
    <location>
        <begin position="107"/>
        <end position="145"/>
    </location>
</feature>
<proteinExistence type="inferred from homology"/>
<evidence type="ECO:0000256" key="1">
    <source>
        <dbReference type="ARBA" id="ARBA00022553"/>
    </source>
</evidence>
<comment type="caution">
    <text evidence="5">The sequence shown here is derived from an EMBL/GenBank/DDBJ whole genome shotgun (WGS) entry which is preliminary data.</text>
</comment>
<sequence>MADYSSMKVPELKKLLSERGLPHTGNKADLIARLQENDKQQAASTAEPQADSKPPAAEDEIDYDDDDFPALNKDNKDAAAGQSAAVNADKSAPATTAATTEPKKADGAAAAAPTEPKQEPAAVEGADKTAAAAAAETESAAEPAAPLFTQNLPPTNAQTEAEKRAARAARFGISADTQSDEAKKAARAARFGVANDQVSALDSALPDRAARKRGRGGGGGGDDGKEEGGENPRASKRSNRNEGGGGAGGRNQQRGRGGRRRGGGRDQNRGGGAPQKGGKGYTSATVDPAEKAKMEARAKRFA</sequence>
<keyword evidence="1" id="KW-0597">Phosphoprotein</keyword>
<dbReference type="InterPro" id="IPR040746">
    <property type="entry name" value="THO1_MOS11_C"/>
</dbReference>
<dbReference type="SMART" id="SM00513">
    <property type="entry name" value="SAP"/>
    <property type="match status" value="1"/>
</dbReference>
<feature type="compositionally biased region" description="Gly residues" evidence="3">
    <location>
        <begin position="269"/>
        <end position="280"/>
    </location>
</feature>
<dbReference type="GeneID" id="98175810"/>
<evidence type="ECO:0000313" key="6">
    <source>
        <dbReference type="Proteomes" id="UP001628179"/>
    </source>
</evidence>